<reference evidence="2" key="2">
    <citation type="submission" date="2020-11" db="EMBL/GenBank/DDBJ databases">
        <authorList>
            <person name="McCartney M.A."/>
            <person name="Auch B."/>
            <person name="Kono T."/>
            <person name="Mallez S."/>
            <person name="Becker A."/>
            <person name="Gohl D.M."/>
            <person name="Silverstein K.A.T."/>
            <person name="Koren S."/>
            <person name="Bechman K.B."/>
            <person name="Herman A."/>
            <person name="Abrahante J.E."/>
            <person name="Garbe J."/>
        </authorList>
    </citation>
    <scope>NUCLEOTIDE SEQUENCE</scope>
    <source>
        <strain evidence="2">Duluth1</strain>
        <tissue evidence="2">Whole animal</tissue>
    </source>
</reference>
<reference evidence="2" key="1">
    <citation type="journal article" date="2019" name="bioRxiv">
        <title>The Genome of the Zebra Mussel, Dreissena polymorpha: A Resource for Invasive Species Research.</title>
        <authorList>
            <person name="McCartney M.A."/>
            <person name="Auch B."/>
            <person name="Kono T."/>
            <person name="Mallez S."/>
            <person name="Zhang Y."/>
            <person name="Obille A."/>
            <person name="Becker A."/>
            <person name="Abrahante J.E."/>
            <person name="Garbe J."/>
            <person name="Badalamenti J.P."/>
            <person name="Herman A."/>
            <person name="Mangelson H."/>
            <person name="Liachko I."/>
            <person name="Sullivan S."/>
            <person name="Sone E.D."/>
            <person name="Koren S."/>
            <person name="Silverstein K.A.T."/>
            <person name="Beckman K.B."/>
            <person name="Gohl D.M."/>
        </authorList>
    </citation>
    <scope>NUCLEOTIDE SEQUENCE</scope>
    <source>
        <strain evidence="2">Duluth1</strain>
        <tissue evidence="2">Whole animal</tissue>
    </source>
</reference>
<accession>A0A9D4RKQ7</accession>
<evidence type="ECO:0000313" key="3">
    <source>
        <dbReference type="Proteomes" id="UP000828390"/>
    </source>
</evidence>
<protein>
    <submittedName>
        <fullName evidence="2">Uncharacterized protein</fullName>
    </submittedName>
</protein>
<feature type="compositionally biased region" description="Polar residues" evidence="1">
    <location>
        <begin position="70"/>
        <end position="81"/>
    </location>
</feature>
<sequence length="109" mass="12720">MAKFRNDFRKKVFRDNKHLGTLCNDKLNNEMGTRDMEITKKTFKPTTDGTVPKMKVAKKINYDYQPSLYTEETSSEKQQNPVVKKSCLENQRDTSPKISWYSIAFKNSS</sequence>
<dbReference type="AlphaFoldDB" id="A0A9D4RKQ7"/>
<comment type="caution">
    <text evidence="2">The sequence shown here is derived from an EMBL/GenBank/DDBJ whole genome shotgun (WGS) entry which is preliminary data.</text>
</comment>
<dbReference type="EMBL" id="JAIWYP010000002">
    <property type="protein sequence ID" value="KAH3869745.1"/>
    <property type="molecule type" value="Genomic_DNA"/>
</dbReference>
<feature type="region of interest" description="Disordered" evidence="1">
    <location>
        <begin position="70"/>
        <end position="89"/>
    </location>
</feature>
<evidence type="ECO:0000313" key="2">
    <source>
        <dbReference type="EMBL" id="KAH3869745.1"/>
    </source>
</evidence>
<name>A0A9D4RKQ7_DREPO</name>
<gene>
    <name evidence="2" type="ORF">DPMN_032914</name>
</gene>
<proteinExistence type="predicted"/>
<evidence type="ECO:0000256" key="1">
    <source>
        <dbReference type="SAM" id="MobiDB-lite"/>
    </source>
</evidence>
<organism evidence="2 3">
    <name type="scientific">Dreissena polymorpha</name>
    <name type="common">Zebra mussel</name>
    <name type="synonym">Mytilus polymorpha</name>
    <dbReference type="NCBI Taxonomy" id="45954"/>
    <lineage>
        <taxon>Eukaryota</taxon>
        <taxon>Metazoa</taxon>
        <taxon>Spiralia</taxon>
        <taxon>Lophotrochozoa</taxon>
        <taxon>Mollusca</taxon>
        <taxon>Bivalvia</taxon>
        <taxon>Autobranchia</taxon>
        <taxon>Heteroconchia</taxon>
        <taxon>Euheterodonta</taxon>
        <taxon>Imparidentia</taxon>
        <taxon>Neoheterodontei</taxon>
        <taxon>Myida</taxon>
        <taxon>Dreissenoidea</taxon>
        <taxon>Dreissenidae</taxon>
        <taxon>Dreissena</taxon>
    </lineage>
</organism>
<keyword evidence="3" id="KW-1185">Reference proteome</keyword>
<dbReference type="Proteomes" id="UP000828390">
    <property type="component" value="Unassembled WGS sequence"/>
</dbReference>